<keyword evidence="2 4" id="KW-0503">Monooxygenase</keyword>
<dbReference type="InterPro" id="IPR011251">
    <property type="entry name" value="Luciferase-like_dom"/>
</dbReference>
<dbReference type="Pfam" id="PF00296">
    <property type="entry name" value="Bac_luciferase"/>
    <property type="match status" value="1"/>
</dbReference>
<protein>
    <submittedName>
        <fullName evidence="4">MupA/Atu3671 family FMN-dependent luciferase-like monooxygenase</fullName>
    </submittedName>
</protein>
<dbReference type="InterPro" id="IPR024011">
    <property type="entry name" value="Biosynth_lucif-like_mOase_dom"/>
</dbReference>
<dbReference type="PANTHER" id="PTHR30137">
    <property type="entry name" value="LUCIFERASE-LIKE MONOOXYGENASE"/>
    <property type="match status" value="1"/>
</dbReference>
<organism evidence="4">
    <name type="scientific">Micromonospora sp. HUAS YX12</name>
    <dbReference type="NCBI Taxonomy" id="3156396"/>
    <lineage>
        <taxon>Bacteria</taxon>
        <taxon>Bacillati</taxon>
        <taxon>Actinomycetota</taxon>
        <taxon>Actinomycetes</taxon>
        <taxon>Micromonosporales</taxon>
        <taxon>Micromonosporaceae</taxon>
        <taxon>Micromonospora</taxon>
    </lineage>
</organism>
<evidence type="ECO:0000256" key="2">
    <source>
        <dbReference type="ARBA" id="ARBA00023033"/>
    </source>
</evidence>
<dbReference type="PANTHER" id="PTHR30137:SF8">
    <property type="entry name" value="BLR5498 PROTEIN"/>
    <property type="match status" value="1"/>
</dbReference>
<dbReference type="NCBIfam" id="TIGR04020">
    <property type="entry name" value="seco_metab_LLM"/>
    <property type="match status" value="1"/>
</dbReference>
<dbReference type="GO" id="GO:0005829">
    <property type="term" value="C:cytosol"/>
    <property type="evidence" value="ECO:0007669"/>
    <property type="project" value="TreeGrafter"/>
</dbReference>
<dbReference type="GO" id="GO:0004497">
    <property type="term" value="F:monooxygenase activity"/>
    <property type="evidence" value="ECO:0007669"/>
    <property type="project" value="UniProtKB-KW"/>
</dbReference>
<dbReference type="InterPro" id="IPR050766">
    <property type="entry name" value="Bact_Lucif_Oxidored"/>
</dbReference>
<dbReference type="SUPFAM" id="SSF51679">
    <property type="entry name" value="Bacterial luciferase-like"/>
    <property type="match status" value="1"/>
</dbReference>
<dbReference type="InterPro" id="IPR036661">
    <property type="entry name" value="Luciferase-like_sf"/>
</dbReference>
<dbReference type="AlphaFoldDB" id="A0AAU7R4Y6"/>
<accession>A0AAU7R4Y6</accession>
<proteinExistence type="predicted"/>
<dbReference type="Gene3D" id="3.20.20.30">
    <property type="entry name" value="Luciferase-like domain"/>
    <property type="match status" value="1"/>
</dbReference>
<dbReference type="GO" id="GO:0016705">
    <property type="term" value="F:oxidoreductase activity, acting on paired donors, with incorporation or reduction of molecular oxygen"/>
    <property type="evidence" value="ECO:0007669"/>
    <property type="project" value="InterPro"/>
</dbReference>
<dbReference type="EMBL" id="CP157974">
    <property type="protein sequence ID" value="XBT82831.1"/>
    <property type="molecule type" value="Genomic_DNA"/>
</dbReference>
<sequence length="342" mass="36696">MDFSLFYFADGGLSTAEAYRLLIEGARFADRHGFTAVWTPERHFHQFGGSYPNPAVTAGALSAITERIGIRAGSVVAPLHHPLRIAEDWAVVDNLSGGRAGLSLASGWHPHDFVFRPEAYADRRDLTIQVIDTLRGLWHGEPYSGDDVPGDAVLRVHPRPVQDPIPLWLTSGGATDTFEAAGKSGVGVLTHLMSQSVDELAGKVAAYRTAYAASGRPGRGHVVLMLHTYLDHDLDAAHQVVSEPLQRYLVSALDLSRNSGGRGAAARPAPTPAAARLGVRAAYERYLHRDGLFGSVGHARDIVERVAGADVDEIAALVDFGVPVDAALIGLRPLAQLREACR</sequence>
<gene>
    <name evidence="4" type="ORF">ABIH81_04880</name>
</gene>
<keyword evidence="1" id="KW-0560">Oxidoreductase</keyword>
<feature type="domain" description="Luciferase-like" evidence="3">
    <location>
        <begin position="3"/>
        <end position="307"/>
    </location>
</feature>
<name>A0AAU7R4Y6_9ACTN</name>
<evidence type="ECO:0000313" key="4">
    <source>
        <dbReference type="EMBL" id="XBT82831.1"/>
    </source>
</evidence>
<evidence type="ECO:0000259" key="3">
    <source>
        <dbReference type="Pfam" id="PF00296"/>
    </source>
</evidence>
<evidence type="ECO:0000256" key="1">
    <source>
        <dbReference type="ARBA" id="ARBA00023002"/>
    </source>
</evidence>
<reference evidence="4" key="1">
    <citation type="submission" date="2024-06" db="EMBL/GenBank/DDBJ databases">
        <title>Micromonospora sp. strain HUAS YX12 genome sequences.</title>
        <authorList>
            <person name="Mo P."/>
        </authorList>
    </citation>
    <scope>NUCLEOTIDE SEQUENCE</scope>
    <source>
        <strain evidence="4">HUAS YX12</strain>
    </source>
</reference>
<dbReference type="RefSeq" id="WP_349879207.1">
    <property type="nucleotide sequence ID" value="NZ_CP157974.1"/>
</dbReference>